<organism evidence="1 2">
    <name type="scientific">Coniosporium uncinatum</name>
    <dbReference type="NCBI Taxonomy" id="93489"/>
    <lineage>
        <taxon>Eukaryota</taxon>
        <taxon>Fungi</taxon>
        <taxon>Dikarya</taxon>
        <taxon>Ascomycota</taxon>
        <taxon>Pezizomycotina</taxon>
        <taxon>Dothideomycetes</taxon>
        <taxon>Dothideomycetes incertae sedis</taxon>
        <taxon>Coniosporium</taxon>
    </lineage>
</organism>
<name>A0ACC3DGJ2_9PEZI</name>
<sequence>MQELTPTSAMGKSRSATIVLAYLLSHDSTLTPHTALQLLRTSRPLVEPNVGFMYQLELYHKMKCPTNIDEQPEYQRWLYQREVELSRAAGQPPDADKIRFEDEHARAAEGVKQEVQSEEAAIEIKCRKCRRPLASTPYILPHSPPTPPYIPPSAPDPRGANLPCAHIFLEPLSWMRDELVQGKMEGKL</sequence>
<dbReference type="EMBL" id="JAWDJW010004751">
    <property type="protein sequence ID" value="KAK3072227.1"/>
    <property type="molecule type" value="Genomic_DNA"/>
</dbReference>
<feature type="non-terminal residue" evidence="1">
    <location>
        <position position="188"/>
    </location>
</feature>
<comment type="caution">
    <text evidence="1">The sequence shown here is derived from an EMBL/GenBank/DDBJ whole genome shotgun (WGS) entry which is preliminary data.</text>
</comment>
<evidence type="ECO:0000313" key="2">
    <source>
        <dbReference type="Proteomes" id="UP001186974"/>
    </source>
</evidence>
<evidence type="ECO:0000313" key="1">
    <source>
        <dbReference type="EMBL" id="KAK3072227.1"/>
    </source>
</evidence>
<proteinExistence type="predicted"/>
<gene>
    <name evidence="1" type="ORF">LTS18_014683</name>
</gene>
<reference evidence="1" key="1">
    <citation type="submission" date="2024-09" db="EMBL/GenBank/DDBJ databases">
        <title>Black Yeasts Isolated from many extreme environments.</title>
        <authorList>
            <person name="Coleine C."/>
            <person name="Stajich J.E."/>
            <person name="Selbmann L."/>
        </authorList>
    </citation>
    <scope>NUCLEOTIDE SEQUENCE</scope>
    <source>
        <strain evidence="1">CCFEE 5737</strain>
    </source>
</reference>
<protein>
    <submittedName>
        <fullName evidence="1">Uncharacterized protein</fullName>
    </submittedName>
</protein>
<accession>A0ACC3DGJ2</accession>
<dbReference type="Proteomes" id="UP001186974">
    <property type="component" value="Unassembled WGS sequence"/>
</dbReference>
<keyword evidence="2" id="KW-1185">Reference proteome</keyword>